<keyword evidence="2" id="KW-1185">Reference proteome</keyword>
<gene>
    <name evidence="1" type="ORF">H8700_07955</name>
</gene>
<sequence length="691" mass="78847">MKKISFLILSITIFAFFFTVQLCLGPATKACAAVKTTNHSAKHSLYSSSLFSYNQTINPWNHTITLKSKRIMRKKEVIRSTLTLSKRGKKKQIYRAKFASLSSNGKKITYTIIKKDQKKLCPSNRSKNGKYIVKSSLFSKRNILSYHERIPSNTIAGFIVNDIGKPLAKATVILKEKNKKITVRTDSHGYYKITADITNSKPHTISVSKSGYLSQSRKLKNKLSKGILCENFTLSKKRASCQANNHSIEFEIKNKQDQSLSNTTVYIVQKGTSTILFSGKTDSLGQLLFSNTDTFCNDEYSVIERSDPSNTTRVSVQKKYQPKSKNHFLITKDLLNHDKEYTIFVQDLSSSVQPPCSQTMQFSFRFSDFMTDHLYFSLHLSDCQTLSLQHITLQTKDITLLPTDFVSCSIYTSLKHTPFYTNEWHVSDISENLLSGLDIKKLFLPDGTYFIQFTLYNQTHTAKALSSVLPVSVLRGKAYADTIILQKAQKALSLNFAEYTSTSLQASFDLYQKKNHNYFYQTTLHSMPFFLAASGFQHTELWLAPLYQNEEYLLLPKKNSAFASSYYIFHTTLENTTPFDYQNPLTKYMLKIYCQNSNTSSFQEKVPNDFYEQSLYLLENDSFVLSQKEITQSQTTFPCISISYKRNGAFASMSVSKSSNAPRTFIYKKSGLITDIYLNHSSLKTNQPSYQ</sequence>
<name>A0ABR7MV11_9FIRM</name>
<proteinExistence type="predicted"/>
<dbReference type="Pfam" id="PF13620">
    <property type="entry name" value="CarboxypepD_reg"/>
    <property type="match status" value="1"/>
</dbReference>
<dbReference type="EMBL" id="JACRSW010000030">
    <property type="protein sequence ID" value="MBC8557641.1"/>
    <property type="molecule type" value="Genomic_DNA"/>
</dbReference>
<dbReference type="InterPro" id="IPR008969">
    <property type="entry name" value="CarboxyPept-like_regulatory"/>
</dbReference>
<dbReference type="RefSeq" id="WP_249304931.1">
    <property type="nucleotide sequence ID" value="NZ_JACRSW010000030.1"/>
</dbReference>
<dbReference type="Proteomes" id="UP000637513">
    <property type="component" value="Unassembled WGS sequence"/>
</dbReference>
<organism evidence="1 2">
    <name type="scientific">Jutongia hominis</name>
    <dbReference type="NCBI Taxonomy" id="2763664"/>
    <lineage>
        <taxon>Bacteria</taxon>
        <taxon>Bacillati</taxon>
        <taxon>Bacillota</taxon>
        <taxon>Clostridia</taxon>
        <taxon>Lachnospirales</taxon>
        <taxon>Lachnospiraceae</taxon>
        <taxon>Jutongia</taxon>
    </lineage>
</organism>
<reference evidence="1 2" key="1">
    <citation type="submission" date="2020-08" db="EMBL/GenBank/DDBJ databases">
        <title>Genome public.</title>
        <authorList>
            <person name="Liu C."/>
            <person name="Sun Q."/>
        </authorList>
    </citation>
    <scope>NUCLEOTIDE SEQUENCE [LARGE SCALE GENOMIC DNA]</scope>
    <source>
        <strain evidence="1 2">BX3</strain>
    </source>
</reference>
<evidence type="ECO:0000313" key="1">
    <source>
        <dbReference type="EMBL" id="MBC8557641.1"/>
    </source>
</evidence>
<accession>A0ABR7MV11</accession>
<comment type="caution">
    <text evidence="1">The sequence shown here is derived from an EMBL/GenBank/DDBJ whole genome shotgun (WGS) entry which is preliminary data.</text>
</comment>
<evidence type="ECO:0000313" key="2">
    <source>
        <dbReference type="Proteomes" id="UP000637513"/>
    </source>
</evidence>
<protein>
    <submittedName>
        <fullName evidence="1">Carboxypeptidase regulatory-like domain-containing protein</fullName>
    </submittedName>
</protein>
<dbReference type="Gene3D" id="2.60.40.1120">
    <property type="entry name" value="Carboxypeptidase-like, regulatory domain"/>
    <property type="match status" value="1"/>
</dbReference>
<dbReference type="SUPFAM" id="SSF49464">
    <property type="entry name" value="Carboxypeptidase regulatory domain-like"/>
    <property type="match status" value="1"/>
</dbReference>